<keyword evidence="1" id="KW-0732">Signal</keyword>
<protein>
    <submittedName>
        <fullName evidence="2">Uncharacterized protein</fullName>
    </submittedName>
</protein>
<evidence type="ECO:0000313" key="2">
    <source>
        <dbReference type="EMBL" id="KAK8169579.1"/>
    </source>
</evidence>
<dbReference type="EMBL" id="JBBWUH010000004">
    <property type="protein sequence ID" value="KAK8169579.1"/>
    <property type="molecule type" value="Genomic_DNA"/>
</dbReference>
<gene>
    <name evidence="2" type="ORF">IWX90DRAFT_182788</name>
</gene>
<feature type="chain" id="PRO_5046972112" evidence="1">
    <location>
        <begin position="19"/>
        <end position="151"/>
    </location>
</feature>
<accession>A0ABR1XVY6</accession>
<organism evidence="2 3">
    <name type="scientific">Phyllosticta citrichinensis</name>
    <dbReference type="NCBI Taxonomy" id="1130410"/>
    <lineage>
        <taxon>Eukaryota</taxon>
        <taxon>Fungi</taxon>
        <taxon>Dikarya</taxon>
        <taxon>Ascomycota</taxon>
        <taxon>Pezizomycotina</taxon>
        <taxon>Dothideomycetes</taxon>
        <taxon>Dothideomycetes incertae sedis</taxon>
        <taxon>Botryosphaeriales</taxon>
        <taxon>Phyllostictaceae</taxon>
        <taxon>Phyllosticta</taxon>
    </lineage>
</organism>
<name>A0ABR1XVY6_9PEZI</name>
<proteinExistence type="predicted"/>
<evidence type="ECO:0000313" key="3">
    <source>
        <dbReference type="Proteomes" id="UP001456524"/>
    </source>
</evidence>
<keyword evidence="3" id="KW-1185">Reference proteome</keyword>
<evidence type="ECO:0000256" key="1">
    <source>
        <dbReference type="SAM" id="SignalP"/>
    </source>
</evidence>
<reference evidence="2 3" key="1">
    <citation type="journal article" date="2022" name="G3 (Bethesda)">
        <title>Enemy or ally: a genomic approach to elucidate the lifestyle of Phyllosticta citrichinaensis.</title>
        <authorList>
            <person name="Buijs V.A."/>
            <person name="Groenewald J.Z."/>
            <person name="Haridas S."/>
            <person name="LaButti K.M."/>
            <person name="Lipzen A."/>
            <person name="Martin F.M."/>
            <person name="Barry K."/>
            <person name="Grigoriev I.V."/>
            <person name="Crous P.W."/>
            <person name="Seidl M.F."/>
        </authorList>
    </citation>
    <scope>NUCLEOTIDE SEQUENCE [LARGE SCALE GENOMIC DNA]</scope>
    <source>
        <strain evidence="2 3">CBS 129764</strain>
    </source>
</reference>
<comment type="caution">
    <text evidence="2">The sequence shown here is derived from an EMBL/GenBank/DDBJ whole genome shotgun (WGS) entry which is preliminary data.</text>
</comment>
<sequence length="151" mass="16307">MRPPPASIHVFFSRVLLLSPHLSPLLLLLLSRPRLDSLISVLTSLSLSPSSLATIHQLAPWPAPTAQLHHRPNHQCRRAVPSLRLQACSSCCSCRLAIIPTAPATLLCSHTLVSVSLLIRLIPLLQSEPAARPLARASASLVGLVIRLLLI</sequence>
<feature type="signal peptide" evidence="1">
    <location>
        <begin position="1"/>
        <end position="18"/>
    </location>
</feature>
<dbReference type="Proteomes" id="UP001456524">
    <property type="component" value="Unassembled WGS sequence"/>
</dbReference>